<dbReference type="AlphaFoldDB" id="A0A1C9U317"/>
<sequence>MREAVKTSPYGEDLHVIGDKLKISDRLFRRFFDPTIREILKRIDKILTEEKSHDVNDLFVVGSFAEYKLVQNTIREKFGKKRIIIPHQADYAVSRGSVLYGHIAMMPTVTRYTYGCQHWPMFNNKEHPLNKLMVLNGEIRCKDIFYTLQERGVTVSSGYKVSHLVQVLVPKDGTLNVTIYVSKGQEPRFIDDDGCTPLGTMTVHLASSMQGPVELNKTLTFQDNGIVLEITEKATGQLYDTTFPFL</sequence>
<dbReference type="InterPro" id="IPR043129">
    <property type="entry name" value="ATPase_NBD"/>
</dbReference>
<accession>A0A1C9U317</accession>
<dbReference type="Gene3D" id="3.90.640.10">
    <property type="entry name" value="Actin, Chain A, domain 4"/>
    <property type="match status" value="1"/>
</dbReference>
<dbReference type="Proteomes" id="UP000242188">
    <property type="component" value="Unassembled WGS sequence"/>
</dbReference>
<keyword evidence="1" id="KW-0346">Stress response</keyword>
<organism evidence="1">
    <name type="scientific">Mizuhopecten yessoensis</name>
    <name type="common">Japanese scallop</name>
    <name type="synonym">Patinopecten yessoensis</name>
    <dbReference type="NCBI Taxonomy" id="6573"/>
    <lineage>
        <taxon>Eukaryota</taxon>
        <taxon>Metazoa</taxon>
        <taxon>Spiralia</taxon>
        <taxon>Lophotrochozoa</taxon>
        <taxon>Mollusca</taxon>
        <taxon>Bivalvia</taxon>
        <taxon>Autobranchia</taxon>
        <taxon>Pteriomorphia</taxon>
        <taxon>Pectinida</taxon>
        <taxon>Pectinoidea</taxon>
        <taxon>Pectinidae</taxon>
        <taxon>Mizuhopecten</taxon>
    </lineage>
</organism>
<protein>
    <submittedName>
        <fullName evidence="1 2">Heat shock 70 kDa protein</fullName>
    </submittedName>
</protein>
<reference evidence="1" key="1">
    <citation type="journal article" date="2016" name="Fish Shellfish Immunol.">
        <title>Hsp70 gene expansions in the scallop (Patinopecten yessoensis) genome and their expression regulation after exposure to the toxic dinoflagellate Alexandrium catenella.</title>
        <authorList>
            <person name="Cheng J."/>
            <person name="Xun X."/>
            <person name="Kong Y."/>
            <person name="Wang S."/>
            <person name="Yang Z."/>
            <person name="Li Y."/>
            <person name="Kong D."/>
            <person name="Wang S."/>
            <person name="Zhang L."/>
            <person name="Hu X."/>
            <person name="Bao Z."/>
        </authorList>
    </citation>
    <scope>NUCLEOTIDE SEQUENCE</scope>
    <source>
        <strain evidence="1">PYE.11063.4.HSPA12</strain>
    </source>
</reference>
<gene>
    <name evidence="2" type="ORF">KP79_PYT12144</name>
</gene>
<evidence type="ECO:0000313" key="1">
    <source>
        <dbReference type="EMBL" id="AOR17375.1"/>
    </source>
</evidence>
<dbReference type="EMBL" id="NEDP02005533">
    <property type="protein sequence ID" value="OWF39273.1"/>
    <property type="molecule type" value="Genomic_DNA"/>
</dbReference>
<dbReference type="PANTHER" id="PTHR14187:SF5">
    <property type="entry name" value="HEAT SHOCK 70 KDA PROTEIN 12A"/>
    <property type="match status" value="1"/>
</dbReference>
<name>A0A1C9U317_MIZYE</name>
<dbReference type="Gene3D" id="3.30.420.40">
    <property type="match status" value="1"/>
</dbReference>
<evidence type="ECO:0000313" key="2">
    <source>
        <dbReference type="EMBL" id="OWF39273.1"/>
    </source>
</evidence>
<reference evidence="2 3" key="2">
    <citation type="journal article" date="2017" name="Nat. Ecol. Evol.">
        <title>Scallop genome provides insights into evolution of bilaterian karyotype and development.</title>
        <authorList>
            <person name="Wang S."/>
            <person name="Zhang J."/>
            <person name="Jiao W."/>
            <person name="Li J."/>
            <person name="Xun X."/>
            <person name="Sun Y."/>
            <person name="Guo X."/>
            <person name="Huan P."/>
            <person name="Dong B."/>
            <person name="Zhang L."/>
            <person name="Hu X."/>
            <person name="Sun X."/>
            <person name="Wang J."/>
            <person name="Zhao C."/>
            <person name="Wang Y."/>
            <person name="Wang D."/>
            <person name="Huang X."/>
            <person name="Wang R."/>
            <person name="Lv J."/>
            <person name="Li Y."/>
            <person name="Zhang Z."/>
            <person name="Liu B."/>
            <person name="Lu W."/>
            <person name="Hui Y."/>
            <person name="Liang J."/>
            <person name="Zhou Z."/>
            <person name="Hou R."/>
            <person name="Li X."/>
            <person name="Liu Y."/>
            <person name="Li H."/>
            <person name="Ning X."/>
            <person name="Lin Y."/>
            <person name="Zhao L."/>
            <person name="Xing Q."/>
            <person name="Dou J."/>
            <person name="Li Y."/>
            <person name="Mao J."/>
            <person name="Guo H."/>
            <person name="Dou H."/>
            <person name="Li T."/>
            <person name="Mu C."/>
            <person name="Jiang W."/>
            <person name="Fu Q."/>
            <person name="Fu X."/>
            <person name="Miao Y."/>
            <person name="Liu J."/>
            <person name="Yu Q."/>
            <person name="Li R."/>
            <person name="Liao H."/>
            <person name="Li X."/>
            <person name="Kong Y."/>
            <person name="Jiang Z."/>
            <person name="Chourrout D."/>
            <person name="Li R."/>
            <person name="Bao Z."/>
        </authorList>
    </citation>
    <scope>NUCLEOTIDE SEQUENCE [LARGE SCALE GENOMIC DNA]</scope>
    <source>
        <strain evidence="2 3">PY_sf001</strain>
    </source>
</reference>
<dbReference type="SUPFAM" id="SSF53067">
    <property type="entry name" value="Actin-like ATPase domain"/>
    <property type="match status" value="1"/>
</dbReference>
<dbReference type="PANTHER" id="PTHR14187">
    <property type="entry name" value="ALPHA KINASE/ELONGATION FACTOR 2 KINASE"/>
    <property type="match status" value="1"/>
</dbReference>
<proteinExistence type="evidence at transcript level"/>
<dbReference type="OrthoDB" id="2963168at2759"/>
<keyword evidence="3" id="KW-1185">Reference proteome</keyword>
<evidence type="ECO:0000313" key="3">
    <source>
        <dbReference type="Proteomes" id="UP000242188"/>
    </source>
</evidence>
<dbReference type="EMBL" id="KX085118">
    <property type="protein sequence ID" value="AOR17375.1"/>
    <property type="molecule type" value="mRNA"/>
</dbReference>
<dbReference type="STRING" id="6573.A0A1C9U317"/>